<organism evidence="1">
    <name type="scientific">mine drainage metagenome</name>
    <dbReference type="NCBI Taxonomy" id="410659"/>
    <lineage>
        <taxon>unclassified sequences</taxon>
        <taxon>metagenomes</taxon>
        <taxon>ecological metagenomes</taxon>
    </lineage>
</organism>
<gene>
    <name evidence="1" type="ORF">GALL_444560</name>
</gene>
<comment type="caution">
    <text evidence="1">The sequence shown here is derived from an EMBL/GenBank/DDBJ whole genome shotgun (WGS) entry which is preliminary data.</text>
</comment>
<reference evidence="1" key="1">
    <citation type="submission" date="2016-10" db="EMBL/GenBank/DDBJ databases">
        <title>Sequence of Gallionella enrichment culture.</title>
        <authorList>
            <person name="Poehlein A."/>
            <person name="Muehling M."/>
            <person name="Daniel R."/>
        </authorList>
    </citation>
    <scope>NUCLEOTIDE SEQUENCE</scope>
</reference>
<sequence>MSVCRALIEILASDLPKLGRSGLAVLLERARRKTLRIWAEQSPFELKDELKRRGYRWNDGSDSRPKSWYIDIDESKYPPAEPGAL</sequence>
<evidence type="ECO:0000313" key="1">
    <source>
        <dbReference type="EMBL" id="OIQ73903.1"/>
    </source>
</evidence>
<dbReference type="EMBL" id="MLJW01002697">
    <property type="protein sequence ID" value="OIQ73903.1"/>
    <property type="molecule type" value="Genomic_DNA"/>
</dbReference>
<proteinExistence type="predicted"/>
<accession>A0A1J5Q1L2</accession>
<protein>
    <submittedName>
        <fullName evidence="1">DNA polymerase III subunit epsilon</fullName>
    </submittedName>
</protein>
<dbReference type="AlphaFoldDB" id="A0A1J5Q1L2"/>
<name>A0A1J5Q1L2_9ZZZZ</name>